<feature type="compositionally biased region" description="Acidic residues" evidence="2">
    <location>
        <begin position="699"/>
        <end position="709"/>
    </location>
</feature>
<keyword evidence="1" id="KW-0175">Coiled coil</keyword>
<dbReference type="Proteomes" id="UP001172684">
    <property type="component" value="Unassembled WGS sequence"/>
</dbReference>
<sequence length="829" mass="90729">MRLGTEGSSTDDFRSVIDDLTIENKKLKRKLKKYEKLYDAHLQDEKLFEIRVHKLPPHKKRELEETLKKFAMGLEESPESEPAGIGFDRLAPRLEPHLTTSSYTSTRFADSAYASASISGQNSSAPSGHDSNYRKIIKSELSRQKQSIQSYLHDIPAGLLPKPAVAMTETAKKKLVVRRLEQIFAGKGPGSGDHQQPIQQQEVAQSAARADRRAMEASGQRAREEGVREARIMPKEAADDDSEHGPIGAIQNINTTAKISEQDFADQKSPDQRPTRPLDLDPQRAQVPEDNLQYIRRLGFSPMDLDVKNEQEDGHGWIYLNLLINMAQLHTINLAPEFVRSAVTDHSSKFELSQDGRKIRWKGGRDYTRMSSDSSSSGRNGGSSPDENSILHGVGSKRRKLDHNGSESASRFPSKQRTLARQLAREKDKFAYTPLFFHKEETDDGHLVSEPEASDMESPPLAPIGGNSSGFASSGMRTASSRKRRDDGPIIFYNKAKFCTDHSGARKLHPNASHSPVYTSVTPHPLGSEPNLAHAGLLDLAEPRGPLEHAKSLHDQMGKMDLDDDSVSDVDLNIHSTTSAKPTSSARAPSPKPAFPDFQVSGVGGVYPADHFSIAVQSVRLRVQGRSLPASKVPKKYPRKIQSVLDERHKDHYISHPAAHDSKAVPGPLLKTQVISARFKSLPPSALPPPIHFNPSSTDDTDDEEDEGTGSDSDLSSTASDHPAAAPQPFNLDSFPLEETSSDSSGDDDENEDDGSDDSVDLLATACEIDPATIRAREREYDANMAERLAEEIPAGSRAATAGGGSGFNSPGSRDGEGKGVERKVKGRR</sequence>
<feature type="region of interest" description="Disordered" evidence="2">
    <location>
        <begin position="463"/>
        <end position="483"/>
    </location>
</feature>
<feature type="compositionally biased region" description="Basic and acidic residues" evidence="2">
    <location>
        <begin position="209"/>
        <end position="228"/>
    </location>
</feature>
<gene>
    <name evidence="3" type="ORF">H2201_008774</name>
</gene>
<feature type="compositionally biased region" description="Low complexity" evidence="2">
    <location>
        <begin position="371"/>
        <end position="384"/>
    </location>
</feature>
<feature type="compositionally biased region" description="Polar residues" evidence="2">
    <location>
        <begin position="512"/>
        <end position="522"/>
    </location>
</feature>
<dbReference type="Pfam" id="PF09421">
    <property type="entry name" value="FRQ"/>
    <property type="match status" value="1"/>
</dbReference>
<feature type="compositionally biased region" description="Basic and acidic residues" evidence="2">
    <location>
        <begin position="265"/>
        <end position="282"/>
    </location>
</feature>
<evidence type="ECO:0000313" key="4">
    <source>
        <dbReference type="Proteomes" id="UP001172684"/>
    </source>
</evidence>
<feature type="compositionally biased region" description="Acidic residues" evidence="2">
    <location>
        <begin position="745"/>
        <end position="760"/>
    </location>
</feature>
<evidence type="ECO:0008006" key="5">
    <source>
        <dbReference type="Google" id="ProtNLM"/>
    </source>
</evidence>
<dbReference type="InterPro" id="IPR018554">
    <property type="entry name" value="FRQ"/>
</dbReference>
<feature type="region of interest" description="Disordered" evidence="2">
    <location>
        <begin position="510"/>
        <end position="529"/>
    </location>
</feature>
<protein>
    <recommendedName>
        <fullName evidence="5">Frequency clock protein</fullName>
    </recommendedName>
</protein>
<feature type="region of interest" description="Disordered" evidence="2">
    <location>
        <begin position="681"/>
        <end position="773"/>
    </location>
</feature>
<accession>A0ABQ9NFE4</accession>
<organism evidence="3 4">
    <name type="scientific">Coniosporium apollinis</name>
    <dbReference type="NCBI Taxonomy" id="61459"/>
    <lineage>
        <taxon>Eukaryota</taxon>
        <taxon>Fungi</taxon>
        <taxon>Dikarya</taxon>
        <taxon>Ascomycota</taxon>
        <taxon>Pezizomycotina</taxon>
        <taxon>Dothideomycetes</taxon>
        <taxon>Dothideomycetes incertae sedis</taxon>
        <taxon>Coniosporium</taxon>
    </lineage>
</organism>
<feature type="compositionally biased region" description="Low complexity" evidence="2">
    <location>
        <begin position="710"/>
        <end position="721"/>
    </location>
</feature>
<feature type="compositionally biased region" description="Polar residues" evidence="2">
    <location>
        <begin position="469"/>
        <end position="479"/>
    </location>
</feature>
<evidence type="ECO:0000256" key="2">
    <source>
        <dbReference type="SAM" id="MobiDB-lite"/>
    </source>
</evidence>
<feature type="region of interest" description="Disordered" evidence="2">
    <location>
        <begin position="186"/>
        <end position="228"/>
    </location>
</feature>
<feature type="coiled-coil region" evidence="1">
    <location>
        <begin position="17"/>
        <end position="44"/>
    </location>
</feature>
<feature type="region of interest" description="Disordered" evidence="2">
    <location>
        <begin position="262"/>
        <end position="283"/>
    </location>
</feature>
<proteinExistence type="predicted"/>
<dbReference type="EMBL" id="JAPDRL010000161">
    <property type="protein sequence ID" value="KAJ9655604.1"/>
    <property type="molecule type" value="Genomic_DNA"/>
</dbReference>
<feature type="region of interest" description="Disordered" evidence="2">
    <location>
        <begin position="361"/>
        <end position="421"/>
    </location>
</feature>
<evidence type="ECO:0000313" key="3">
    <source>
        <dbReference type="EMBL" id="KAJ9655604.1"/>
    </source>
</evidence>
<feature type="compositionally biased region" description="Polar residues" evidence="2">
    <location>
        <begin position="193"/>
        <end position="204"/>
    </location>
</feature>
<keyword evidence="4" id="KW-1185">Reference proteome</keyword>
<comment type="caution">
    <text evidence="3">The sequence shown here is derived from an EMBL/GenBank/DDBJ whole genome shotgun (WGS) entry which is preliminary data.</text>
</comment>
<reference evidence="3" key="1">
    <citation type="submission" date="2022-10" db="EMBL/GenBank/DDBJ databases">
        <title>Culturing micro-colonial fungi from biological soil crusts in the Mojave desert and describing Neophaeococcomyces mojavensis, and introducing the new genera and species Taxawa tesnikishii.</title>
        <authorList>
            <person name="Kurbessoian T."/>
            <person name="Stajich J.E."/>
        </authorList>
    </citation>
    <scope>NUCLEOTIDE SEQUENCE</scope>
    <source>
        <strain evidence="3">TK_1</strain>
    </source>
</reference>
<evidence type="ECO:0000256" key="1">
    <source>
        <dbReference type="SAM" id="Coils"/>
    </source>
</evidence>
<feature type="compositionally biased region" description="Polar residues" evidence="2">
    <location>
        <begin position="406"/>
        <end position="419"/>
    </location>
</feature>
<name>A0ABQ9NFE4_9PEZI</name>
<feature type="region of interest" description="Disordered" evidence="2">
    <location>
        <begin position="787"/>
        <end position="829"/>
    </location>
</feature>
<feature type="compositionally biased region" description="Basic and acidic residues" evidence="2">
    <location>
        <begin position="814"/>
        <end position="829"/>
    </location>
</feature>